<evidence type="ECO:0000313" key="7">
    <source>
        <dbReference type="Proteomes" id="UP000434409"/>
    </source>
</evidence>
<feature type="compositionally biased region" description="Basic and acidic residues" evidence="4">
    <location>
        <begin position="359"/>
        <end position="376"/>
    </location>
</feature>
<keyword evidence="2" id="KW-0328">Glycosyltransferase</keyword>
<sequence length="382" mass="43141">MSLVKVLQIGPTETYSNGGMATVLKNLSDSSLLAEGYEIDAYASCCDGPLFKRLWHSVRAYLRFFRSVETYDLFHIHMATRGSTFRKGYYIRSLKKRGKKVILHVHGAEYKAFYEGLSRRKKERVARIWNACDQVLVLSDSWYRYFRQKFPLAKICVIENGVDTDKYAPSMVGRGKAENLLFLGRLGKRKGAYDLVEAMERAVQSRPKLHLFMAGDGDIEEIKELIAKKGLADKIEVLGWVSGEERIRLLQEVRTLVLPSYNEGLPMAILEAMAAGNRIISTTVGGIPELVQSEQGILLEPGDVEGLAEALLQSSHPSAWTASDSQASRDRIKEKYSLRRMHEKIRAVYESVHNGPEILGRERNCEAKTGETEDGRYSGQRR</sequence>
<evidence type="ECO:0000256" key="4">
    <source>
        <dbReference type="SAM" id="MobiDB-lite"/>
    </source>
</evidence>
<dbReference type="CDD" id="cd03801">
    <property type="entry name" value="GT4_PimA-like"/>
    <property type="match status" value="1"/>
</dbReference>
<evidence type="ECO:0000256" key="1">
    <source>
        <dbReference type="ARBA" id="ARBA00009481"/>
    </source>
</evidence>
<protein>
    <submittedName>
        <fullName evidence="6">Glycosyltransferase family 4 protein</fullName>
    </submittedName>
</protein>
<evidence type="ECO:0000259" key="5">
    <source>
        <dbReference type="Pfam" id="PF13439"/>
    </source>
</evidence>
<dbReference type="Gene3D" id="3.40.50.2000">
    <property type="entry name" value="Glycogen Phosphorylase B"/>
    <property type="match status" value="2"/>
</dbReference>
<dbReference type="SUPFAM" id="SSF53756">
    <property type="entry name" value="UDP-Glycosyltransferase/glycogen phosphorylase"/>
    <property type="match status" value="1"/>
</dbReference>
<organism evidence="6 7">
    <name type="scientific">Suipraeoptans intestinalis</name>
    <dbReference type="NCBI Taxonomy" id="2606628"/>
    <lineage>
        <taxon>Bacteria</taxon>
        <taxon>Bacillati</taxon>
        <taxon>Bacillota</taxon>
        <taxon>Clostridia</taxon>
        <taxon>Lachnospirales</taxon>
        <taxon>Lachnospiraceae</taxon>
        <taxon>Suipraeoptans</taxon>
    </lineage>
</organism>
<dbReference type="AlphaFoldDB" id="A0A6N7V0W8"/>
<dbReference type="GO" id="GO:0016757">
    <property type="term" value="F:glycosyltransferase activity"/>
    <property type="evidence" value="ECO:0007669"/>
    <property type="project" value="UniProtKB-KW"/>
</dbReference>
<reference evidence="6 7" key="1">
    <citation type="submission" date="2019-08" db="EMBL/GenBank/DDBJ databases">
        <title>In-depth cultivation of the pig gut microbiome towards novel bacterial diversity and tailored functional studies.</title>
        <authorList>
            <person name="Wylensek D."/>
            <person name="Hitch T.C.A."/>
            <person name="Clavel T."/>
        </authorList>
    </citation>
    <scope>NUCLEOTIDE SEQUENCE [LARGE SCALE GENOMIC DNA]</scope>
    <source>
        <strain evidence="6 7">68-1-5</strain>
    </source>
</reference>
<dbReference type="EMBL" id="VULY01000018">
    <property type="protein sequence ID" value="MSR93797.1"/>
    <property type="molecule type" value="Genomic_DNA"/>
</dbReference>
<evidence type="ECO:0000256" key="3">
    <source>
        <dbReference type="ARBA" id="ARBA00022679"/>
    </source>
</evidence>
<name>A0A6N7V0W8_9FIRM</name>
<dbReference type="PANTHER" id="PTHR12526:SF640">
    <property type="entry name" value="COLANIC ACID BIOSYNTHESIS GLYCOSYLTRANSFERASE WCAL-RELATED"/>
    <property type="match status" value="1"/>
</dbReference>
<accession>A0A6N7V0W8</accession>
<dbReference type="InterPro" id="IPR028098">
    <property type="entry name" value="Glyco_trans_4-like_N"/>
</dbReference>
<feature type="region of interest" description="Disordered" evidence="4">
    <location>
        <begin position="358"/>
        <end position="382"/>
    </location>
</feature>
<evidence type="ECO:0000313" key="6">
    <source>
        <dbReference type="EMBL" id="MSR93797.1"/>
    </source>
</evidence>
<dbReference type="PANTHER" id="PTHR12526">
    <property type="entry name" value="GLYCOSYLTRANSFERASE"/>
    <property type="match status" value="1"/>
</dbReference>
<dbReference type="Pfam" id="PF13439">
    <property type="entry name" value="Glyco_transf_4"/>
    <property type="match status" value="1"/>
</dbReference>
<comment type="similarity">
    <text evidence="1">Belongs to the glycosyltransferase group 1 family. Glycosyltransferase 4 subfamily.</text>
</comment>
<proteinExistence type="inferred from homology"/>
<keyword evidence="7" id="KW-1185">Reference proteome</keyword>
<dbReference type="Pfam" id="PF13692">
    <property type="entry name" value="Glyco_trans_1_4"/>
    <property type="match status" value="1"/>
</dbReference>
<keyword evidence="3 6" id="KW-0808">Transferase</keyword>
<evidence type="ECO:0000256" key="2">
    <source>
        <dbReference type="ARBA" id="ARBA00022676"/>
    </source>
</evidence>
<dbReference type="Proteomes" id="UP000434409">
    <property type="component" value="Unassembled WGS sequence"/>
</dbReference>
<comment type="caution">
    <text evidence="6">The sequence shown here is derived from an EMBL/GenBank/DDBJ whole genome shotgun (WGS) entry which is preliminary data.</text>
</comment>
<gene>
    <name evidence="6" type="ORF">FYJ34_05845</name>
</gene>
<feature type="domain" description="Glycosyltransferase subfamily 4-like N-terminal" evidence="5">
    <location>
        <begin position="48"/>
        <end position="166"/>
    </location>
</feature>